<dbReference type="AlphaFoldDB" id="A0A951QHQ3"/>
<dbReference type="PANTHER" id="PTHR38436:SF1">
    <property type="entry name" value="ESTER CYCLASE"/>
    <property type="match status" value="1"/>
</dbReference>
<reference evidence="1" key="2">
    <citation type="journal article" date="2022" name="Microbiol. Resour. Announc.">
        <title>Metagenome Sequencing to Explore Phylogenomics of Terrestrial Cyanobacteria.</title>
        <authorList>
            <person name="Ward R.D."/>
            <person name="Stajich J.E."/>
            <person name="Johansen J.R."/>
            <person name="Huntemann M."/>
            <person name="Clum A."/>
            <person name="Foster B."/>
            <person name="Foster B."/>
            <person name="Roux S."/>
            <person name="Palaniappan K."/>
            <person name="Varghese N."/>
            <person name="Mukherjee S."/>
            <person name="Reddy T.B.K."/>
            <person name="Daum C."/>
            <person name="Copeland A."/>
            <person name="Chen I.A."/>
            <person name="Ivanova N.N."/>
            <person name="Kyrpides N.C."/>
            <person name="Shapiro N."/>
            <person name="Eloe-Fadrosh E.A."/>
            <person name="Pietrasiak N."/>
        </authorList>
    </citation>
    <scope>NUCLEOTIDE SEQUENCE</scope>
    <source>
        <strain evidence="1">UHER 2000/2452</strain>
    </source>
</reference>
<proteinExistence type="predicted"/>
<name>A0A951QHQ3_9CYAN</name>
<dbReference type="EMBL" id="JAHHHD010000067">
    <property type="protein sequence ID" value="MBW4662289.1"/>
    <property type="molecule type" value="Genomic_DNA"/>
</dbReference>
<dbReference type="SUPFAM" id="SSF54427">
    <property type="entry name" value="NTF2-like"/>
    <property type="match status" value="1"/>
</dbReference>
<reference evidence="1" key="1">
    <citation type="submission" date="2021-05" db="EMBL/GenBank/DDBJ databases">
        <authorList>
            <person name="Pietrasiak N."/>
            <person name="Ward R."/>
            <person name="Stajich J.E."/>
            <person name="Kurbessoian T."/>
        </authorList>
    </citation>
    <scope>NUCLEOTIDE SEQUENCE</scope>
    <source>
        <strain evidence="1">UHER 2000/2452</strain>
    </source>
</reference>
<dbReference type="InterPro" id="IPR009959">
    <property type="entry name" value="Cyclase_SnoaL-like"/>
</dbReference>
<accession>A0A951QHQ3</accession>
<organism evidence="1 2">
    <name type="scientific">Drouetiella hepatica Uher 2000/2452</name>
    <dbReference type="NCBI Taxonomy" id="904376"/>
    <lineage>
        <taxon>Bacteria</taxon>
        <taxon>Bacillati</taxon>
        <taxon>Cyanobacteriota</taxon>
        <taxon>Cyanophyceae</taxon>
        <taxon>Oculatellales</taxon>
        <taxon>Oculatellaceae</taxon>
        <taxon>Drouetiella</taxon>
    </lineage>
</organism>
<sequence>MKSPKEVVQGWVAAYNACDPHALIELYHDDAENHQVAFGAPLHGREDLLESFIAFFTAFPDNYTHPLNIFEDGEWAIVEWKGGGTFLGQLGDNAPNSKRFTLQGCGFFHVINGKIKFLRGYIDKHTWLSQLGIPVV</sequence>
<dbReference type="GO" id="GO:0030638">
    <property type="term" value="P:polyketide metabolic process"/>
    <property type="evidence" value="ECO:0007669"/>
    <property type="project" value="InterPro"/>
</dbReference>
<protein>
    <submittedName>
        <fullName evidence="1">Ester cyclase</fullName>
    </submittedName>
</protein>
<evidence type="ECO:0000313" key="1">
    <source>
        <dbReference type="EMBL" id="MBW4662289.1"/>
    </source>
</evidence>
<gene>
    <name evidence="1" type="ORF">KME15_26855</name>
</gene>
<dbReference type="PANTHER" id="PTHR38436">
    <property type="entry name" value="POLYKETIDE CYCLASE SNOAL-LIKE DOMAIN"/>
    <property type="match status" value="1"/>
</dbReference>
<evidence type="ECO:0000313" key="2">
    <source>
        <dbReference type="Proteomes" id="UP000757435"/>
    </source>
</evidence>
<dbReference type="Pfam" id="PF07366">
    <property type="entry name" value="SnoaL"/>
    <property type="match status" value="1"/>
</dbReference>
<dbReference type="InterPro" id="IPR032710">
    <property type="entry name" value="NTF2-like_dom_sf"/>
</dbReference>
<dbReference type="Proteomes" id="UP000757435">
    <property type="component" value="Unassembled WGS sequence"/>
</dbReference>
<comment type="caution">
    <text evidence="1">The sequence shown here is derived from an EMBL/GenBank/DDBJ whole genome shotgun (WGS) entry which is preliminary data.</text>
</comment>
<dbReference type="Gene3D" id="3.10.450.50">
    <property type="match status" value="1"/>
</dbReference>